<evidence type="ECO:0000313" key="1">
    <source>
        <dbReference type="EMBL" id="EMF10702.1"/>
    </source>
</evidence>
<dbReference type="OrthoDB" id="3647228at2759"/>
<dbReference type="AlphaFoldDB" id="N1QG16"/>
<organism evidence="1 2">
    <name type="scientific">Sphaerulina musiva (strain SO2202)</name>
    <name type="common">Poplar stem canker fungus</name>
    <name type="synonym">Septoria musiva</name>
    <dbReference type="NCBI Taxonomy" id="692275"/>
    <lineage>
        <taxon>Eukaryota</taxon>
        <taxon>Fungi</taxon>
        <taxon>Dikarya</taxon>
        <taxon>Ascomycota</taxon>
        <taxon>Pezizomycotina</taxon>
        <taxon>Dothideomycetes</taxon>
        <taxon>Dothideomycetidae</taxon>
        <taxon>Mycosphaerellales</taxon>
        <taxon>Mycosphaerellaceae</taxon>
        <taxon>Sphaerulina</taxon>
    </lineage>
</organism>
<reference evidence="1 2" key="1">
    <citation type="journal article" date="2012" name="PLoS Pathog.">
        <title>Diverse lifestyles and strategies of plant pathogenesis encoded in the genomes of eighteen Dothideomycetes fungi.</title>
        <authorList>
            <person name="Ohm R.A."/>
            <person name="Feau N."/>
            <person name="Henrissat B."/>
            <person name="Schoch C.L."/>
            <person name="Horwitz B.A."/>
            <person name="Barry K.W."/>
            <person name="Condon B.J."/>
            <person name="Copeland A.C."/>
            <person name="Dhillon B."/>
            <person name="Glaser F."/>
            <person name="Hesse C.N."/>
            <person name="Kosti I."/>
            <person name="LaButti K."/>
            <person name="Lindquist E.A."/>
            <person name="Lucas S."/>
            <person name="Salamov A.A."/>
            <person name="Bradshaw R.E."/>
            <person name="Ciuffetti L."/>
            <person name="Hamelin R.C."/>
            <person name="Kema G.H.J."/>
            <person name="Lawrence C."/>
            <person name="Scott J.A."/>
            <person name="Spatafora J.W."/>
            <person name="Turgeon B.G."/>
            <person name="de Wit P.J.G.M."/>
            <person name="Zhong S."/>
            <person name="Goodwin S.B."/>
            <person name="Grigoriev I.V."/>
        </authorList>
    </citation>
    <scope>NUCLEOTIDE SEQUENCE [LARGE SCALE GENOMIC DNA]</scope>
    <source>
        <strain evidence="1 2">SO2202</strain>
    </source>
</reference>
<name>N1QG16_SPHMS</name>
<protein>
    <submittedName>
        <fullName evidence="1">Uncharacterized protein</fullName>
    </submittedName>
</protein>
<accession>N1QG16</accession>
<evidence type="ECO:0000313" key="2">
    <source>
        <dbReference type="Proteomes" id="UP000016931"/>
    </source>
</evidence>
<sequence>MAPKIQPPSDPTALLWAHQMKREHGFLLDRMQKLEAAISRIEGLATAAQDVQALTEVAIDKSSAAAQQAVEKVRREVSTQFEDLECWNHTPH</sequence>
<dbReference type="Proteomes" id="UP000016931">
    <property type="component" value="Unassembled WGS sequence"/>
</dbReference>
<dbReference type="GeneID" id="27903491"/>
<dbReference type="HOGENOM" id="CLU_2414695_0_0_1"/>
<gene>
    <name evidence="1" type="ORF">SEPMUDRAFT_150720</name>
</gene>
<keyword evidence="2" id="KW-1185">Reference proteome</keyword>
<proteinExistence type="predicted"/>
<dbReference type="EMBL" id="KB456267">
    <property type="protein sequence ID" value="EMF10702.1"/>
    <property type="molecule type" value="Genomic_DNA"/>
</dbReference>
<dbReference type="RefSeq" id="XP_016758823.1">
    <property type="nucleotide sequence ID" value="XM_016906354.1"/>
</dbReference>